<name>A0A850HAR9_9SPHN</name>
<proteinExistence type="predicted"/>
<comment type="caution">
    <text evidence="1">The sequence shown here is derived from an EMBL/GenBank/DDBJ whole genome shotgun (WGS) entry which is preliminary data.</text>
</comment>
<keyword evidence="2" id="KW-1185">Reference proteome</keyword>
<protein>
    <submittedName>
        <fullName evidence="1">DUF2793 domain-containing protein</fullName>
    </submittedName>
</protein>
<reference evidence="1 2" key="1">
    <citation type="submission" date="2020-06" db="EMBL/GenBank/DDBJ databases">
        <title>Altererythrobacter lutimaris sp. nov., a marine bacterium isolated from a tidal flat.</title>
        <authorList>
            <person name="Kim D."/>
            <person name="Yoo Y."/>
            <person name="Kim J.-J."/>
        </authorList>
    </citation>
    <scope>NUCLEOTIDE SEQUENCE [LARGE SCALE GENOMIC DNA]</scope>
    <source>
        <strain evidence="1 2">JGD-16</strain>
    </source>
</reference>
<evidence type="ECO:0000313" key="2">
    <source>
        <dbReference type="Proteomes" id="UP000546031"/>
    </source>
</evidence>
<dbReference type="RefSeq" id="WP_176273309.1">
    <property type="nucleotide sequence ID" value="NZ_JABWTA010000001.1"/>
</dbReference>
<dbReference type="AlphaFoldDB" id="A0A850HAR9"/>
<dbReference type="Pfam" id="PF10983">
    <property type="entry name" value="DUF2793"/>
    <property type="match status" value="1"/>
</dbReference>
<gene>
    <name evidence="1" type="ORF">HUO12_09410</name>
</gene>
<organism evidence="1 2">
    <name type="scientific">Altererythrobacter lutimaris</name>
    <dbReference type="NCBI Taxonomy" id="2743979"/>
    <lineage>
        <taxon>Bacteria</taxon>
        <taxon>Pseudomonadati</taxon>
        <taxon>Pseudomonadota</taxon>
        <taxon>Alphaproteobacteria</taxon>
        <taxon>Sphingomonadales</taxon>
        <taxon>Erythrobacteraceae</taxon>
        <taxon>Altererythrobacter</taxon>
    </lineage>
</organism>
<evidence type="ECO:0000313" key="1">
    <source>
        <dbReference type="EMBL" id="NVE95113.1"/>
    </source>
</evidence>
<accession>A0A850HAR9</accession>
<dbReference type="EMBL" id="JABWTA010000001">
    <property type="protein sequence ID" value="NVE95113.1"/>
    <property type="molecule type" value="Genomic_DNA"/>
</dbReference>
<dbReference type="Proteomes" id="UP000546031">
    <property type="component" value="Unassembled WGS sequence"/>
</dbReference>
<sequence>MNEALGILDGLWQVSVEGTVATPPSEPTVGECWIVASAATGEWIGEDSKLALWSESGWSFISPVQGMFVFDKSSSQFRRYDNGWNAADPASAPQGGSVIDVEARAAIGELVAALRTFGVFPPS</sequence>
<dbReference type="InterPro" id="IPR021251">
    <property type="entry name" value="DUF2793"/>
</dbReference>